<dbReference type="InterPro" id="IPR001841">
    <property type="entry name" value="Znf_RING"/>
</dbReference>
<keyword evidence="2" id="KW-0539">Nucleus</keyword>
<evidence type="ECO:0000313" key="6">
    <source>
        <dbReference type="EMBL" id="MCD9643567.1"/>
    </source>
</evidence>
<organism evidence="6 7">
    <name type="scientific">Datura stramonium</name>
    <name type="common">Jimsonweed</name>
    <name type="synonym">Common thornapple</name>
    <dbReference type="NCBI Taxonomy" id="4076"/>
    <lineage>
        <taxon>Eukaryota</taxon>
        <taxon>Viridiplantae</taxon>
        <taxon>Streptophyta</taxon>
        <taxon>Embryophyta</taxon>
        <taxon>Tracheophyta</taxon>
        <taxon>Spermatophyta</taxon>
        <taxon>Magnoliopsida</taxon>
        <taxon>eudicotyledons</taxon>
        <taxon>Gunneridae</taxon>
        <taxon>Pentapetalae</taxon>
        <taxon>asterids</taxon>
        <taxon>lamiids</taxon>
        <taxon>Solanales</taxon>
        <taxon>Solanaceae</taxon>
        <taxon>Solanoideae</taxon>
        <taxon>Datureae</taxon>
        <taxon>Datura</taxon>
    </lineage>
</organism>
<accession>A0ABS8VB47</accession>
<dbReference type="PANTHER" id="PTHR47358:SF2">
    <property type="entry name" value="E3 UBIQUITIN-PROTEIN LIGASE HOS1"/>
    <property type="match status" value="1"/>
</dbReference>
<proteinExistence type="predicted"/>
<dbReference type="InterPro" id="IPR044718">
    <property type="entry name" value="HOS1"/>
</dbReference>
<reference evidence="6 7" key="1">
    <citation type="journal article" date="2021" name="BMC Genomics">
        <title>Datura genome reveals duplications of psychoactive alkaloid biosynthetic genes and high mutation rate following tissue culture.</title>
        <authorList>
            <person name="Rajewski A."/>
            <person name="Carter-House D."/>
            <person name="Stajich J."/>
            <person name="Litt A."/>
        </authorList>
    </citation>
    <scope>NUCLEOTIDE SEQUENCE [LARGE SCALE GENOMIC DNA]</scope>
    <source>
        <strain evidence="6">AR-01</strain>
    </source>
</reference>
<dbReference type="PROSITE" id="PS50089">
    <property type="entry name" value="ZF_RING_2"/>
    <property type="match status" value="1"/>
</dbReference>
<evidence type="ECO:0000313" key="7">
    <source>
        <dbReference type="Proteomes" id="UP000823775"/>
    </source>
</evidence>
<protein>
    <submittedName>
        <fullName evidence="6">Histone deacetylase hos1</fullName>
    </submittedName>
</protein>
<dbReference type="Pfam" id="PF13934">
    <property type="entry name" value="ELYS"/>
    <property type="match status" value="1"/>
</dbReference>
<feature type="domain" description="RING-type" evidence="5">
    <location>
        <begin position="71"/>
        <end position="102"/>
    </location>
</feature>
<feature type="region of interest" description="Disordered" evidence="4">
    <location>
        <begin position="1"/>
        <end position="30"/>
    </location>
</feature>
<evidence type="ECO:0000256" key="4">
    <source>
        <dbReference type="SAM" id="MobiDB-lite"/>
    </source>
</evidence>
<feature type="region of interest" description="Disordered" evidence="4">
    <location>
        <begin position="816"/>
        <end position="844"/>
    </location>
</feature>
<sequence>MERRRFDESSVLPHFVTGGSGLQSSPPPRPPNYTCHRVQGALKHLASIDPLELCDEAKVEHCRATRDLRSCGRHVQSVLNSCGHASLCEECSQRCDVCPLCRIPLPKDANRLRLRLYYECIEAGLISKRFDDRLQDKEDSDKQLVADIQRLYALFDVALENNLVSLICHYVTDVCMDESAVSSDPIIAFLLDEVVVKDWCKRTFKNIWTEIQVIYNLTMNALKENLGLLLKFSVKLGGISYVIDVLESSFKGSLSAKLHDLHHLQESILKTKQHMEIMVWSIRHEFLENVRSRHTNFASWRALVRDRKSAAIRRAWPDSAIHSEEYNAQYHSTLFIEDALSNIEVAEQGDVDDHEEELALAYLQKDGGSLYSRSKIEGLAGCYPFESLRAAADILFLRGSSDLVVAKQAIFLYFMFDRQWTVPDEEWRHIIDDFAATFGVTRHSLLESFTFFLLDDEGVPALKEACQLLPEISSPTIHPKVAQVLLERENPDAALMVLRWSGLDGTQLISLREAVTAVRVRVECGLLTEAYTYQRLVCAKIKERKLRGEPFQSASAEVEDQCRLWGLWVETLVTEICCLCIRRNLVDRMIELPWSADEEKHLHKCLLDFAAEDPSTAIGSLLVVFYLQRHRYVEAYQVDEKLQNMEDKFISQNSVSEEVLARIRSINHWRTGLVDKGVELLPDILQQQVRTGKLPEVVVTCNDTVKISERSNAEVQEPILTSLMANPPTDSTFIKLVDIVKPSVLDTRPVPGGSLNLSSFKVGHYSSPSSPAHFFNDAGVLKPESILGKKLKFDEISTPAIRSVNPPAPVMKITRNSSREPSISRLRNSQTYRVSPEKSQNGFPKESYIFHQTAGNNVNSLSSNRGILKDSVEDSYMSKRLLSDAADRPRMLPLNDSMDVTWSHEEKGPSTVHLETNGGPRWRSDDTSEDEDFPSPDGLAGVVSPARTLRGVRRSRRIARR</sequence>
<keyword evidence="3" id="KW-0479">Metal-binding</keyword>
<feature type="compositionally biased region" description="Polar residues" evidence="4">
    <location>
        <begin position="816"/>
        <end position="842"/>
    </location>
</feature>
<evidence type="ECO:0000256" key="3">
    <source>
        <dbReference type="PROSITE-ProRule" id="PRU00175"/>
    </source>
</evidence>
<dbReference type="InterPro" id="IPR025151">
    <property type="entry name" value="ELYS_dom"/>
</dbReference>
<keyword evidence="7" id="KW-1185">Reference proteome</keyword>
<gene>
    <name evidence="6" type="primary">HOS1</name>
    <name evidence="6" type="ORF">HAX54_031152</name>
</gene>
<dbReference type="PANTHER" id="PTHR47358">
    <property type="entry name" value="E3 UBIQUITIN-PROTEIN LIGASE HOS1"/>
    <property type="match status" value="1"/>
</dbReference>
<comment type="subcellular location">
    <subcellularLocation>
        <location evidence="1">Nucleus</location>
    </subcellularLocation>
</comment>
<evidence type="ECO:0000259" key="5">
    <source>
        <dbReference type="PROSITE" id="PS50089"/>
    </source>
</evidence>
<evidence type="ECO:0000256" key="2">
    <source>
        <dbReference type="ARBA" id="ARBA00023242"/>
    </source>
</evidence>
<name>A0ABS8VB47_DATST</name>
<evidence type="ECO:0000256" key="1">
    <source>
        <dbReference type="ARBA" id="ARBA00004123"/>
    </source>
</evidence>
<keyword evidence="3" id="KW-0862">Zinc</keyword>
<feature type="region of interest" description="Disordered" evidence="4">
    <location>
        <begin position="901"/>
        <end position="942"/>
    </location>
</feature>
<comment type="caution">
    <text evidence="6">The sequence shown here is derived from an EMBL/GenBank/DDBJ whole genome shotgun (WGS) entry which is preliminary data.</text>
</comment>
<keyword evidence="3" id="KW-0863">Zinc-finger</keyword>
<dbReference type="Proteomes" id="UP000823775">
    <property type="component" value="Unassembled WGS sequence"/>
</dbReference>
<dbReference type="EMBL" id="JACEIK010003929">
    <property type="protein sequence ID" value="MCD9643567.1"/>
    <property type="molecule type" value="Genomic_DNA"/>
</dbReference>